<feature type="repeat" description="Solcar" evidence="14">
    <location>
        <begin position="18"/>
        <end position="100"/>
    </location>
</feature>
<dbReference type="AlphaFoldDB" id="A0A667I0V9"/>
<keyword evidence="17" id="KW-1133">Transmembrane helix</keyword>
<dbReference type="FunFam" id="1.50.40.10:FF:000033">
    <property type="entry name" value="Solute carrier family 25 member 44"/>
    <property type="match status" value="1"/>
</dbReference>
<evidence type="ECO:0000256" key="7">
    <source>
        <dbReference type="ARBA" id="ARBA00022692"/>
    </source>
</evidence>
<evidence type="ECO:0000256" key="8">
    <source>
        <dbReference type="ARBA" id="ARBA00022776"/>
    </source>
</evidence>
<dbReference type="GO" id="GO:0005739">
    <property type="term" value="C:mitochondrion"/>
    <property type="evidence" value="ECO:0007669"/>
    <property type="project" value="InterPro"/>
</dbReference>
<keyword evidence="10 14" id="KW-0472">Membrane</keyword>
<evidence type="ECO:0000256" key="12">
    <source>
        <dbReference type="ARBA" id="ARBA00023306"/>
    </source>
</evidence>
<dbReference type="InterPro" id="IPR042164">
    <property type="entry name" value="SLC25A44"/>
</dbReference>
<protein>
    <submittedName>
        <fullName evidence="18">Solute carrier family 25 member 44</fullName>
    </submittedName>
</protein>
<keyword evidence="6" id="KW-0132">Cell division</keyword>
<evidence type="ECO:0000256" key="2">
    <source>
        <dbReference type="ARBA" id="ARBA00004141"/>
    </source>
</evidence>
<evidence type="ECO:0000256" key="4">
    <source>
        <dbReference type="ARBA" id="ARBA00006375"/>
    </source>
</evidence>
<keyword evidence="19" id="KW-1185">Reference proteome</keyword>
<dbReference type="InterPro" id="IPR023395">
    <property type="entry name" value="MCP_dom_sf"/>
</dbReference>
<dbReference type="GO" id="GO:0009083">
    <property type="term" value="P:branched-chain amino acid catabolic process"/>
    <property type="evidence" value="ECO:0007669"/>
    <property type="project" value="InterPro"/>
</dbReference>
<evidence type="ECO:0000256" key="15">
    <source>
        <dbReference type="RuleBase" id="RU000488"/>
    </source>
</evidence>
<keyword evidence="8" id="KW-0498">Mitosis</keyword>
<keyword evidence="15" id="KW-0813">Transport</keyword>
<evidence type="ECO:0000313" key="19">
    <source>
        <dbReference type="Proteomes" id="UP000472241"/>
    </source>
</evidence>
<proteinExistence type="inferred from homology"/>
<keyword evidence="7 14" id="KW-0812">Transmembrane</keyword>
<evidence type="ECO:0000256" key="1">
    <source>
        <dbReference type="ARBA" id="ARBA00004123"/>
    </source>
</evidence>
<keyword evidence="12" id="KW-0131">Cell cycle</keyword>
<feature type="repeat" description="Solcar" evidence="14">
    <location>
        <begin position="107"/>
        <end position="210"/>
    </location>
</feature>
<feature type="transmembrane region" description="Helical" evidence="17">
    <location>
        <begin position="20"/>
        <end position="39"/>
    </location>
</feature>
<gene>
    <name evidence="18" type="primary">SLC25A44</name>
</gene>
<dbReference type="PROSITE" id="PS50920">
    <property type="entry name" value="SOLCAR"/>
    <property type="match status" value="3"/>
</dbReference>
<dbReference type="GO" id="GO:0015658">
    <property type="term" value="F:branched-chain amino acid transmembrane transporter activity"/>
    <property type="evidence" value="ECO:0007669"/>
    <property type="project" value="InterPro"/>
</dbReference>
<evidence type="ECO:0000256" key="3">
    <source>
        <dbReference type="ARBA" id="ARBA00004629"/>
    </source>
</evidence>
<dbReference type="InterPro" id="IPR018108">
    <property type="entry name" value="MCP_transmembrane"/>
</dbReference>
<keyword evidence="9" id="KW-0995">Kinetochore</keyword>
<dbReference type="Gene3D" id="1.50.40.10">
    <property type="entry name" value="Mitochondrial carrier domain"/>
    <property type="match status" value="2"/>
</dbReference>
<evidence type="ECO:0000313" key="18">
    <source>
        <dbReference type="Ensembl" id="ENSLCNP00005032737.1"/>
    </source>
</evidence>
<evidence type="ECO:0000256" key="10">
    <source>
        <dbReference type="ARBA" id="ARBA00023136"/>
    </source>
</evidence>
<accession>A0A667I0V9</accession>
<dbReference type="InterPro" id="IPR007128">
    <property type="entry name" value="PMF1/Nnf1"/>
</dbReference>
<keyword evidence="13" id="KW-0137">Centromere</keyword>
<comment type="subcellular location">
    <subcellularLocation>
        <location evidence="3">Chromosome</location>
        <location evidence="3">Centromere</location>
        <location evidence="3">Kinetochore</location>
    </subcellularLocation>
    <subcellularLocation>
        <location evidence="2">Membrane</location>
        <topology evidence="2">Multi-pass membrane protein</topology>
    </subcellularLocation>
    <subcellularLocation>
        <location evidence="1">Nucleus</location>
    </subcellularLocation>
</comment>
<dbReference type="Pfam" id="PF03980">
    <property type="entry name" value="Nnf1"/>
    <property type="match status" value="1"/>
</dbReference>
<dbReference type="GO" id="GO:0016020">
    <property type="term" value="C:membrane"/>
    <property type="evidence" value="ECO:0007669"/>
    <property type="project" value="UniProtKB-SubCell"/>
</dbReference>
<feature type="repeat" description="Solcar" evidence="14">
    <location>
        <begin position="220"/>
        <end position="302"/>
    </location>
</feature>
<keyword evidence="5" id="KW-0158">Chromosome</keyword>
<comment type="similarity">
    <text evidence="4 15">Belongs to the mitochondrial carrier (TC 2.A.29) family.</text>
</comment>
<evidence type="ECO:0000256" key="5">
    <source>
        <dbReference type="ARBA" id="ARBA00022454"/>
    </source>
</evidence>
<organism evidence="18 19">
    <name type="scientific">Lynx canadensis</name>
    <name type="common">Canada lynx</name>
    <name type="synonym">Felis canadensis</name>
    <dbReference type="NCBI Taxonomy" id="61383"/>
    <lineage>
        <taxon>Eukaryota</taxon>
        <taxon>Metazoa</taxon>
        <taxon>Chordata</taxon>
        <taxon>Craniata</taxon>
        <taxon>Vertebrata</taxon>
        <taxon>Euteleostomi</taxon>
        <taxon>Mammalia</taxon>
        <taxon>Eutheria</taxon>
        <taxon>Laurasiatheria</taxon>
        <taxon>Carnivora</taxon>
        <taxon>Feliformia</taxon>
        <taxon>Felidae</taxon>
        <taxon>Felinae</taxon>
        <taxon>Lynx</taxon>
    </lineage>
</organism>
<evidence type="ECO:0000256" key="6">
    <source>
        <dbReference type="ARBA" id="ARBA00022618"/>
    </source>
</evidence>
<keyword evidence="16" id="KW-0175">Coiled coil</keyword>
<sequence>MEDKRNIQIIEWEHLDKKKFYVFGVAMTMMIRVSVYPFTLIRTRLQVQKGKSLYHGTFDAFIKILRADGVTGLYRGFLVNTFTLISGQCYVTTYELTRKFVADYSQSNTVKSLVAGGSASLVAQSITVPIDVVSQHLMMQRKGERMGRFQVRGSPEGRGVVAFGQTKDIIRQILRADGLRGFYRGYVASLLTYIPNSAVWWPFYHFYAEQISYLCPTECPHIVFQAVSGPLAAATASVLTNPMDVIRTRVQVEGKSSIILTFRQLMAEEGPWGLMKGLSARIISATPSSIVIVVGYESLKKLSLRPELVDSRHCYQRFTDCYKRLYQLQPEMTQRIYDKFITQLQTSVREEISEIKAEGNLEAVLNALDKIVEDRKDQEEPAWRPSGNPEADLRSALVPYFRQQRDALQRHVRKQEAENRRLAEAVVAGRQQVQELQRRGQARQQAWQVSARPYPRAQTPGPGGHDLVLVGVTWGSPHNCSPVALKRVHQDDV</sequence>
<evidence type="ECO:0000256" key="9">
    <source>
        <dbReference type="ARBA" id="ARBA00022838"/>
    </source>
</evidence>
<feature type="coiled-coil region" evidence="16">
    <location>
        <begin position="405"/>
        <end position="439"/>
    </location>
</feature>
<name>A0A667I0V9_LYNCA</name>
<evidence type="ECO:0000256" key="14">
    <source>
        <dbReference type="PROSITE-ProRule" id="PRU00282"/>
    </source>
</evidence>
<evidence type="ECO:0000256" key="16">
    <source>
        <dbReference type="SAM" id="Coils"/>
    </source>
</evidence>
<dbReference type="GO" id="GO:0005634">
    <property type="term" value="C:nucleus"/>
    <property type="evidence" value="ECO:0007669"/>
    <property type="project" value="UniProtKB-SubCell"/>
</dbReference>
<dbReference type="Proteomes" id="UP000472241">
    <property type="component" value="Unplaced"/>
</dbReference>
<dbReference type="Pfam" id="PF00153">
    <property type="entry name" value="Mito_carr"/>
    <property type="match status" value="3"/>
</dbReference>
<reference evidence="18" key="2">
    <citation type="submission" date="2025-09" db="UniProtKB">
        <authorList>
            <consortium name="Ensembl"/>
        </authorList>
    </citation>
    <scope>IDENTIFICATION</scope>
</reference>
<keyword evidence="11" id="KW-0539">Nucleus</keyword>
<evidence type="ECO:0000256" key="11">
    <source>
        <dbReference type="ARBA" id="ARBA00023242"/>
    </source>
</evidence>
<dbReference type="SUPFAM" id="SSF103506">
    <property type="entry name" value="Mitochondrial carrier"/>
    <property type="match status" value="1"/>
</dbReference>
<evidence type="ECO:0000256" key="17">
    <source>
        <dbReference type="SAM" id="Phobius"/>
    </source>
</evidence>
<dbReference type="PANTHER" id="PTHR46314">
    <property type="entry name" value="SOLUTE CARRIER FAMILY 25 MEMBER 44"/>
    <property type="match status" value="1"/>
</dbReference>
<dbReference type="GO" id="GO:0051301">
    <property type="term" value="P:cell division"/>
    <property type="evidence" value="ECO:0007669"/>
    <property type="project" value="UniProtKB-KW"/>
</dbReference>
<dbReference type="GO" id="GO:0000444">
    <property type="term" value="C:MIS12/MIND type complex"/>
    <property type="evidence" value="ECO:0007669"/>
    <property type="project" value="InterPro"/>
</dbReference>
<evidence type="ECO:0000256" key="13">
    <source>
        <dbReference type="ARBA" id="ARBA00023328"/>
    </source>
</evidence>
<dbReference type="Ensembl" id="ENSLCNT00005036550.1">
    <property type="protein sequence ID" value="ENSLCNP00005032737.1"/>
    <property type="gene ID" value="ENSLCNG00005021311.1"/>
</dbReference>
<reference evidence="18" key="1">
    <citation type="submission" date="2025-08" db="UniProtKB">
        <authorList>
            <consortium name="Ensembl"/>
        </authorList>
    </citation>
    <scope>IDENTIFICATION</scope>
</reference>
<dbReference type="PANTHER" id="PTHR46314:SF2">
    <property type="entry name" value="SOLUTE CARRIER FAMILY 25 MEMBER 44"/>
    <property type="match status" value="1"/>
</dbReference>